<evidence type="ECO:0000313" key="1">
    <source>
        <dbReference type="EMBL" id="MBW95055.1"/>
    </source>
</evidence>
<name>A0A2P2JNK2_RHIMU</name>
<organism evidence="1">
    <name type="scientific">Rhizophora mucronata</name>
    <name type="common">Asiatic mangrove</name>
    <dbReference type="NCBI Taxonomy" id="61149"/>
    <lineage>
        <taxon>Eukaryota</taxon>
        <taxon>Viridiplantae</taxon>
        <taxon>Streptophyta</taxon>
        <taxon>Embryophyta</taxon>
        <taxon>Tracheophyta</taxon>
        <taxon>Spermatophyta</taxon>
        <taxon>Magnoliopsida</taxon>
        <taxon>eudicotyledons</taxon>
        <taxon>Gunneridae</taxon>
        <taxon>Pentapetalae</taxon>
        <taxon>rosids</taxon>
        <taxon>fabids</taxon>
        <taxon>Malpighiales</taxon>
        <taxon>Rhizophoraceae</taxon>
        <taxon>Rhizophora</taxon>
    </lineage>
</organism>
<accession>A0A2P2JNK2</accession>
<dbReference type="EMBL" id="GGEC01014572">
    <property type="protein sequence ID" value="MBW95055.1"/>
    <property type="molecule type" value="Transcribed_RNA"/>
</dbReference>
<proteinExistence type="predicted"/>
<protein>
    <submittedName>
        <fullName evidence="1">Uncharacterized protein</fullName>
    </submittedName>
</protein>
<sequence length="54" mass="6478">MLVMGSLIIKSKVKLHSKLLLVFPRNSWVIWLLKIHLEFLLSLRKRGTYHFPYL</sequence>
<dbReference type="AlphaFoldDB" id="A0A2P2JNK2"/>
<reference evidence="1" key="1">
    <citation type="submission" date="2018-02" db="EMBL/GenBank/DDBJ databases">
        <title>Rhizophora mucronata_Transcriptome.</title>
        <authorList>
            <person name="Meera S.P."/>
            <person name="Sreeshan A."/>
            <person name="Augustine A."/>
        </authorList>
    </citation>
    <scope>NUCLEOTIDE SEQUENCE</scope>
    <source>
        <tissue evidence="1">Leaf</tissue>
    </source>
</reference>